<dbReference type="HOGENOM" id="CLU_012261_0_0_1"/>
<feature type="compositionally biased region" description="Polar residues" evidence="1">
    <location>
        <begin position="145"/>
        <end position="154"/>
    </location>
</feature>
<dbReference type="EMBL" id="CU633438">
    <property type="protein sequence ID" value="CAP60523.1"/>
    <property type="molecule type" value="Genomic_DNA"/>
</dbReference>
<feature type="region of interest" description="Disordered" evidence="1">
    <location>
        <begin position="466"/>
        <end position="506"/>
    </location>
</feature>
<dbReference type="AlphaFoldDB" id="B2A922"/>
<name>B2A922_PODAN</name>
<reference evidence="2" key="1">
    <citation type="journal article" date="2008" name="Genome Biol.">
        <title>The genome sequence of the model ascomycete fungus Podospora anserina.</title>
        <authorList>
            <person name="Espagne E."/>
            <person name="Lespinet O."/>
            <person name="Malagnac F."/>
            <person name="Da Silva C."/>
            <person name="Jaillon O."/>
            <person name="Porcel B.M."/>
            <person name="Couloux A."/>
            <person name="Aury J.-M."/>
            <person name="Segurens B."/>
            <person name="Poulain J."/>
            <person name="Anthouard V."/>
            <person name="Grossetete S."/>
            <person name="Khalili H."/>
            <person name="Coppin E."/>
            <person name="Dequard-Chablat M."/>
            <person name="Picard M."/>
            <person name="Contamine V."/>
            <person name="Arnaise S."/>
            <person name="Bourdais A."/>
            <person name="Berteaux-Lecellier V."/>
            <person name="Gautheret D."/>
            <person name="de Vries R.P."/>
            <person name="Battaglia E."/>
            <person name="Coutinho P.M."/>
            <person name="Danchin E.G.J."/>
            <person name="Henrissat B."/>
            <person name="El Khoury R."/>
            <person name="Sainsard-Chanet A."/>
            <person name="Boivin A."/>
            <person name="Pinan-Lucarre B."/>
            <person name="Sellem C.H."/>
            <person name="Debuchy R."/>
            <person name="Wincker P."/>
            <person name="Weissenbach J."/>
            <person name="Silar P."/>
        </authorList>
    </citation>
    <scope>NUCLEOTIDE SEQUENCE [LARGE SCALE GENOMIC DNA]</scope>
    <source>
        <strain evidence="2">S mat+</strain>
    </source>
</reference>
<feature type="region of interest" description="Disordered" evidence="1">
    <location>
        <begin position="1"/>
        <end position="48"/>
    </location>
</feature>
<dbReference type="KEGG" id="pan:PODANSg10090"/>
<sequence length="664" mass="72494">RTSIPVKDKMNQHSGSATLPRGFRFEMPRTPEPFAENDEAQIPSPPKPRLRLVKRRVVSQLTAPTQQFLASVAAADVPIPSIEEPETSSHDFAMGNADSFPARMRHEEMDASFLQPIGRTYELPKTPAPDFIPCLSPGQYPNWTLDSTASSVESTPEPDYESSRPSTARSTLTSASLFSRFSMLSDDDNCASPLLESKEHYRQEEPELPPAAQPSAAAGKAKARKAPWTKAMSDHLWSTFILYLQDPKVTPFRMGKSCLPPDGVCLRVAREAKRSWKGAKALTKKTNVSDGRKSGSTTPTAENSSTFIQWPHTCAATRVHLRELCRQKAAAGAKNPRFLPRSTTPFAQAAARHSNMRPAPAHEPLQFATQDMSLSLALSTAESMQPTGPLAQLTGSTPEPVEEEQSNATEPFPLAPAFDMPIISPNIETYEGGPGFAERQRLGSPFGAKSYGPSSSGSLATVLGLSGPMPRRQSQTLGSRRTLQSPVRMSRSGTQKRRHTQSSVPRVRPSIGADLWLDPNFSMNSTGDARADREFCSTASSHHDELFIPRIPPVPTLSSSTSMPNVGGQLLEPPALQPPRLGSPFKGHRATRSSFSFPSRMHRAQSGSVDLGMLGRPFATIQQPSTESSTSPVRSNLAGRLAYLDQRLKEIRQREANRRSQSPL</sequence>
<dbReference type="GeneID" id="6197155"/>
<accession>B2A922</accession>
<feature type="region of interest" description="Disordered" evidence="1">
    <location>
        <begin position="201"/>
        <end position="223"/>
    </location>
</feature>
<evidence type="ECO:0000256" key="1">
    <source>
        <dbReference type="SAM" id="MobiDB-lite"/>
    </source>
</evidence>
<dbReference type="VEuPathDB" id="FungiDB:PODANS_1_8180"/>
<feature type="compositionally biased region" description="Polar residues" evidence="1">
    <location>
        <begin position="284"/>
        <end position="304"/>
    </location>
</feature>
<feature type="region of interest" description="Disordered" evidence="1">
    <location>
        <begin position="145"/>
        <end position="169"/>
    </location>
</feature>
<feature type="compositionally biased region" description="Basic and acidic residues" evidence="1">
    <location>
        <begin position="1"/>
        <end position="11"/>
    </location>
</feature>
<organism evidence="2">
    <name type="scientific">Podospora anserina (strain S / ATCC MYA-4624 / DSM 980 / FGSC 10383)</name>
    <name type="common">Pleurage anserina</name>
    <dbReference type="NCBI Taxonomy" id="515849"/>
    <lineage>
        <taxon>Eukaryota</taxon>
        <taxon>Fungi</taxon>
        <taxon>Dikarya</taxon>
        <taxon>Ascomycota</taxon>
        <taxon>Pezizomycotina</taxon>
        <taxon>Sordariomycetes</taxon>
        <taxon>Sordariomycetidae</taxon>
        <taxon>Sordariales</taxon>
        <taxon>Podosporaceae</taxon>
        <taxon>Podospora</taxon>
        <taxon>Podospora anserina</taxon>
    </lineage>
</organism>
<proteinExistence type="predicted"/>
<dbReference type="RefSeq" id="XP_001913041.1">
    <property type="nucleotide sequence ID" value="XM_001913006.1"/>
</dbReference>
<gene>
    <name evidence="2" type="ORF">PODANS_1_8180</name>
</gene>
<feature type="region of interest" description="Disordered" evidence="1">
    <location>
        <begin position="380"/>
        <end position="403"/>
    </location>
</feature>
<evidence type="ECO:0000313" key="2">
    <source>
        <dbReference type="EMBL" id="CAP60523.1"/>
    </source>
</evidence>
<feature type="non-terminal residue" evidence="2">
    <location>
        <position position="1"/>
    </location>
</feature>
<reference evidence="2" key="2">
    <citation type="submission" date="2008-07" db="EMBL/GenBank/DDBJ databases">
        <authorList>
            <person name="Genoscope - CEA"/>
        </authorList>
    </citation>
    <scope>NUCLEOTIDE SEQUENCE</scope>
    <source>
        <strain evidence="2">S mat+</strain>
    </source>
</reference>
<protein>
    <submittedName>
        <fullName evidence="2">Podospora anserina S mat+ genomic DNA chromosome 1, supercontig 1</fullName>
    </submittedName>
</protein>
<feature type="compositionally biased region" description="Polar residues" evidence="1">
    <location>
        <begin position="472"/>
        <end position="493"/>
    </location>
</feature>
<dbReference type="OrthoDB" id="419770at2759"/>
<feature type="region of interest" description="Disordered" evidence="1">
    <location>
        <begin position="283"/>
        <end position="304"/>
    </location>
</feature>